<dbReference type="Pfam" id="PF01392">
    <property type="entry name" value="Fz"/>
    <property type="match status" value="1"/>
</dbReference>
<dbReference type="AlphaFoldDB" id="A0ABD0M3L6"/>
<evidence type="ECO:0000313" key="6">
    <source>
        <dbReference type="Proteomes" id="UP001519460"/>
    </source>
</evidence>
<accession>A0ABD0M3L6</accession>
<feature type="domain" description="FZ" evidence="4">
    <location>
        <begin position="126"/>
        <end position="262"/>
    </location>
</feature>
<dbReference type="InterPro" id="IPR036790">
    <property type="entry name" value="Frizzled_dom_sf"/>
</dbReference>
<comment type="caution">
    <text evidence="5">The sequence shown here is derived from an EMBL/GenBank/DDBJ whole genome shotgun (WGS) entry which is preliminary data.</text>
</comment>
<sequence length="263" mass="28606">MKEKVCLQPRRREGVSEQRKAEGKRRTDCTFIHSCFLVVEENKHRALHGVCPSVKVAGQPKQFRSGILTSPQRRGRWMPALFRVTMSLPSIPRLIRLTAMAAVLIVTVHLVSLALSDPIPSPPTSSPGERCVPMEKRGPCGGDGAGQSRGVMLPNLYGHYTVSDALGQLQDVLRTVTSSSTTSSEVVSQFLCTLYLPPCPSTGEGLAVGVGAPLPLPCRPLCEMARGEVERASVGKGDADKREAWPSNIRCHMFPTERCYSLA</sequence>
<protein>
    <recommendedName>
        <fullName evidence="4">FZ domain-containing protein</fullName>
    </recommendedName>
</protein>
<proteinExistence type="predicted"/>
<dbReference type="InterPro" id="IPR020067">
    <property type="entry name" value="Frizzled_dom"/>
</dbReference>
<dbReference type="Gene3D" id="1.10.2000.10">
    <property type="entry name" value="Frizzled cysteine-rich domain"/>
    <property type="match status" value="1"/>
</dbReference>
<feature type="region of interest" description="Disordered" evidence="3">
    <location>
        <begin position="1"/>
        <end position="23"/>
    </location>
</feature>
<keyword evidence="6" id="KW-1185">Reference proteome</keyword>
<name>A0ABD0M3L6_9CAEN</name>
<dbReference type="EMBL" id="JACVVK020000007">
    <property type="protein sequence ID" value="KAK7506414.1"/>
    <property type="molecule type" value="Genomic_DNA"/>
</dbReference>
<dbReference type="SUPFAM" id="SSF63501">
    <property type="entry name" value="Frizzled cysteine-rich domain"/>
    <property type="match status" value="1"/>
</dbReference>
<dbReference type="PROSITE" id="PS50038">
    <property type="entry name" value="FZ"/>
    <property type="match status" value="1"/>
</dbReference>
<reference evidence="5 6" key="1">
    <citation type="journal article" date="2023" name="Sci. Data">
        <title>Genome assembly of the Korean intertidal mud-creeper Batillaria attramentaria.</title>
        <authorList>
            <person name="Patra A.K."/>
            <person name="Ho P.T."/>
            <person name="Jun S."/>
            <person name="Lee S.J."/>
            <person name="Kim Y."/>
            <person name="Won Y.J."/>
        </authorList>
    </citation>
    <scope>NUCLEOTIDE SEQUENCE [LARGE SCALE GENOMIC DNA]</scope>
    <source>
        <strain evidence="5">Wonlab-2016</strain>
    </source>
</reference>
<evidence type="ECO:0000313" key="5">
    <source>
        <dbReference type="EMBL" id="KAK7506414.1"/>
    </source>
</evidence>
<organism evidence="5 6">
    <name type="scientific">Batillaria attramentaria</name>
    <dbReference type="NCBI Taxonomy" id="370345"/>
    <lineage>
        <taxon>Eukaryota</taxon>
        <taxon>Metazoa</taxon>
        <taxon>Spiralia</taxon>
        <taxon>Lophotrochozoa</taxon>
        <taxon>Mollusca</taxon>
        <taxon>Gastropoda</taxon>
        <taxon>Caenogastropoda</taxon>
        <taxon>Sorbeoconcha</taxon>
        <taxon>Cerithioidea</taxon>
        <taxon>Batillariidae</taxon>
        <taxon>Batillaria</taxon>
    </lineage>
</organism>
<comment type="caution">
    <text evidence="2">Lacks conserved residue(s) required for the propagation of feature annotation.</text>
</comment>
<evidence type="ECO:0000259" key="4">
    <source>
        <dbReference type="PROSITE" id="PS50038"/>
    </source>
</evidence>
<evidence type="ECO:0000256" key="2">
    <source>
        <dbReference type="PROSITE-ProRule" id="PRU00090"/>
    </source>
</evidence>
<gene>
    <name evidence="5" type="ORF">BaRGS_00002526</name>
</gene>
<evidence type="ECO:0000256" key="3">
    <source>
        <dbReference type="SAM" id="MobiDB-lite"/>
    </source>
</evidence>
<evidence type="ECO:0000256" key="1">
    <source>
        <dbReference type="ARBA" id="ARBA00023157"/>
    </source>
</evidence>
<keyword evidence="1 2" id="KW-1015">Disulfide bond</keyword>
<feature type="disulfide bond" evidence="2">
    <location>
        <begin position="218"/>
        <end position="259"/>
    </location>
</feature>
<dbReference type="Proteomes" id="UP001519460">
    <property type="component" value="Unassembled WGS sequence"/>
</dbReference>
<feature type="non-terminal residue" evidence="5">
    <location>
        <position position="263"/>
    </location>
</feature>